<feature type="non-terminal residue" evidence="5">
    <location>
        <position position="204"/>
    </location>
</feature>
<evidence type="ECO:0000256" key="2">
    <source>
        <dbReference type="ARBA" id="ARBA00022553"/>
    </source>
</evidence>
<dbReference type="EMBL" id="KQ964786">
    <property type="protein sequence ID" value="KXN65986.1"/>
    <property type="molecule type" value="Genomic_DNA"/>
</dbReference>
<proteinExistence type="predicted"/>
<keyword evidence="1" id="KW-0596">Phosphopantetheine</keyword>
<dbReference type="Proteomes" id="UP000070444">
    <property type="component" value="Unassembled WGS sequence"/>
</dbReference>
<name>A0A137NTB0_CONC2</name>
<dbReference type="SUPFAM" id="SSF52151">
    <property type="entry name" value="FabD/lysophospholipase-like"/>
    <property type="match status" value="1"/>
</dbReference>
<feature type="domain" description="Carrier" evidence="4">
    <location>
        <begin position="139"/>
        <end position="204"/>
    </location>
</feature>
<keyword evidence="3" id="KW-0808">Transferase</keyword>
<feature type="non-terminal residue" evidence="5">
    <location>
        <position position="1"/>
    </location>
</feature>
<dbReference type="STRING" id="796925.A0A137NTB0"/>
<keyword evidence="2" id="KW-0597">Phosphoprotein</keyword>
<evidence type="ECO:0000313" key="6">
    <source>
        <dbReference type="Proteomes" id="UP000070444"/>
    </source>
</evidence>
<dbReference type="PANTHER" id="PTHR10982">
    <property type="entry name" value="MALONYL COA-ACYL CARRIER PROTEIN TRANSACYLASE"/>
    <property type="match status" value="1"/>
</dbReference>
<reference evidence="5 6" key="1">
    <citation type="journal article" date="2015" name="Genome Biol. Evol.">
        <title>Phylogenomic analyses indicate that early fungi evolved digesting cell walls of algal ancestors of land plants.</title>
        <authorList>
            <person name="Chang Y."/>
            <person name="Wang S."/>
            <person name="Sekimoto S."/>
            <person name="Aerts A.L."/>
            <person name="Choi C."/>
            <person name="Clum A."/>
            <person name="LaButti K.M."/>
            <person name="Lindquist E.A."/>
            <person name="Yee Ngan C."/>
            <person name="Ohm R.A."/>
            <person name="Salamov A.A."/>
            <person name="Grigoriev I.V."/>
            <person name="Spatafora J.W."/>
            <person name="Berbee M.L."/>
        </authorList>
    </citation>
    <scope>NUCLEOTIDE SEQUENCE [LARGE SCALE GENOMIC DNA]</scope>
    <source>
        <strain evidence="5 6">NRRL 28638</strain>
    </source>
</reference>
<dbReference type="Pfam" id="PF18325">
    <property type="entry name" value="Fas_alpha_ACP"/>
    <property type="match status" value="1"/>
</dbReference>
<organism evidence="5 6">
    <name type="scientific">Conidiobolus coronatus (strain ATCC 28846 / CBS 209.66 / NRRL 28638)</name>
    <name type="common">Delacroixia coronata</name>
    <dbReference type="NCBI Taxonomy" id="796925"/>
    <lineage>
        <taxon>Eukaryota</taxon>
        <taxon>Fungi</taxon>
        <taxon>Fungi incertae sedis</taxon>
        <taxon>Zoopagomycota</taxon>
        <taxon>Entomophthoromycotina</taxon>
        <taxon>Entomophthoromycetes</taxon>
        <taxon>Entomophthorales</taxon>
        <taxon>Ancylistaceae</taxon>
        <taxon>Conidiobolus</taxon>
    </lineage>
</organism>
<dbReference type="FunFam" id="3.90.25.70:FF:000001">
    <property type="entry name" value="Fatty acid synthase subunit alpha"/>
    <property type="match status" value="1"/>
</dbReference>
<dbReference type="InterPro" id="IPR016035">
    <property type="entry name" value="Acyl_Trfase/lysoPLipase"/>
</dbReference>
<evidence type="ECO:0000259" key="4">
    <source>
        <dbReference type="PROSITE" id="PS50075"/>
    </source>
</evidence>
<sequence length="204" mass="21940">QKLGYIALVELLTYQFASPVRWIETQDQLFKNFGVERLIEIGPSPTLCGMADRTLKFKYEAYDDALTFQRANLCYSKNEKEIYYAFESEVEEAPKAEAPKAAATPAPVAAAPAPVAAPVLAVAAAASAGPAASVPDAPVTALEVLHIIIAQKLKKKVTDIPTSKAIKDLVGGKSTLQNEILGDLQKEFGNAVPEKPEETPLTEL</sequence>
<dbReference type="OrthoDB" id="4251012at2759"/>
<dbReference type="GO" id="GO:0008897">
    <property type="term" value="F:holo-[acyl-carrier-protein] synthase activity"/>
    <property type="evidence" value="ECO:0007669"/>
    <property type="project" value="InterPro"/>
</dbReference>
<accession>A0A137NTB0</accession>
<gene>
    <name evidence="5" type="ORF">CONCODRAFT_22089</name>
</gene>
<dbReference type="InterPro" id="IPR040899">
    <property type="entry name" value="Fas_alpha_ACP"/>
</dbReference>
<evidence type="ECO:0000256" key="3">
    <source>
        <dbReference type="ARBA" id="ARBA00022679"/>
    </source>
</evidence>
<dbReference type="PANTHER" id="PTHR10982:SF21">
    <property type="entry name" value="FATTY ACID SYNTHASE SUBUNIT BETA"/>
    <property type="match status" value="1"/>
</dbReference>
<keyword evidence="6" id="KW-1185">Reference proteome</keyword>
<dbReference type="AlphaFoldDB" id="A0A137NTB0"/>
<dbReference type="Gene3D" id="3.90.25.70">
    <property type="match status" value="1"/>
</dbReference>
<dbReference type="InterPro" id="IPR009081">
    <property type="entry name" value="PP-bd_ACP"/>
</dbReference>
<protein>
    <recommendedName>
        <fullName evidence="4">Carrier domain-containing protein</fullName>
    </recommendedName>
</protein>
<evidence type="ECO:0000313" key="5">
    <source>
        <dbReference type="EMBL" id="KXN65986.1"/>
    </source>
</evidence>
<dbReference type="InterPro" id="IPR050830">
    <property type="entry name" value="Fungal_FAS"/>
</dbReference>
<evidence type="ECO:0000256" key="1">
    <source>
        <dbReference type="ARBA" id="ARBA00022450"/>
    </source>
</evidence>
<dbReference type="PROSITE" id="PS50075">
    <property type="entry name" value="CARRIER"/>
    <property type="match status" value="1"/>
</dbReference>